<protein>
    <recommendedName>
        <fullName evidence="3">Carboxypeptidase regulatory-like domain-containing protein</fullName>
    </recommendedName>
</protein>
<dbReference type="AlphaFoldDB" id="A0AAE3M641"/>
<name>A0AAE3M641_9BACT</name>
<dbReference type="Proteomes" id="UP001209229">
    <property type="component" value="Unassembled WGS sequence"/>
</dbReference>
<organism evidence="1 2">
    <name type="scientific">Plebeiibacterium sediminum</name>
    <dbReference type="NCBI Taxonomy" id="2992112"/>
    <lineage>
        <taxon>Bacteria</taxon>
        <taxon>Pseudomonadati</taxon>
        <taxon>Bacteroidota</taxon>
        <taxon>Bacteroidia</taxon>
        <taxon>Marinilabiliales</taxon>
        <taxon>Marinilabiliaceae</taxon>
        <taxon>Plebeiibacterium</taxon>
    </lineage>
</organism>
<keyword evidence="2" id="KW-1185">Reference proteome</keyword>
<gene>
    <name evidence="1" type="ORF">OM075_14290</name>
</gene>
<proteinExistence type="predicted"/>
<evidence type="ECO:0000313" key="2">
    <source>
        <dbReference type="Proteomes" id="UP001209229"/>
    </source>
</evidence>
<evidence type="ECO:0008006" key="3">
    <source>
        <dbReference type="Google" id="ProtNLM"/>
    </source>
</evidence>
<dbReference type="EMBL" id="JAPDPJ010000033">
    <property type="protein sequence ID" value="MCW3787641.1"/>
    <property type="molecule type" value="Genomic_DNA"/>
</dbReference>
<comment type="caution">
    <text evidence="1">The sequence shown here is derived from an EMBL/GenBank/DDBJ whole genome shotgun (WGS) entry which is preliminary data.</text>
</comment>
<dbReference type="RefSeq" id="WP_301191206.1">
    <property type="nucleotide sequence ID" value="NZ_JAPDPJ010000033.1"/>
</dbReference>
<accession>A0AAE3M641</accession>
<evidence type="ECO:0000313" key="1">
    <source>
        <dbReference type="EMBL" id="MCW3787641.1"/>
    </source>
</evidence>
<reference evidence="1" key="1">
    <citation type="submission" date="2022-10" db="EMBL/GenBank/DDBJ databases">
        <authorList>
            <person name="Yu W.X."/>
        </authorList>
    </citation>
    <scope>NUCLEOTIDE SEQUENCE</scope>
    <source>
        <strain evidence="1">AAT</strain>
    </source>
</reference>
<sequence>MGLNRIVIGFIFNLLVLHISGFAQSNYPVSGTVLIRDGKVTKTSLMVQSGSGEVKVPVDINGNFLTYLKWDTNYKLYFSKIGYVTKCVEFSTQLPSSVSKNTIYPYEILVELFPMFPDVDTMFFKNPVARIHYSEEINDFDYDLDYQLTVKRKLEEIKKKYQNWLIQKSKDDSRTISSSLKKNPKEEVVRYQKNVETSKSITAVVPKTTVARKPTVKKEENPFGVPPLKSYYPEGKTVESFQLQGKTVVRIIMKKGPYQKAYFEVKHNWGGQYYFVQESPTYYRSISKYNFDKSVR</sequence>